<reference evidence="2 3" key="1">
    <citation type="submission" date="2015-07" db="EMBL/GenBank/DDBJ databases">
        <title>Complete genome sequence of Prevotella intermedia strain 17-2.</title>
        <authorList>
            <person name="Nambu T."/>
        </authorList>
    </citation>
    <scope>NUCLEOTIDE SEQUENCE [LARGE SCALE GENOMIC DNA]</scope>
    <source>
        <strain evidence="2 3">17-2</strain>
    </source>
</reference>
<accession>A0AAD1BHR5</accession>
<dbReference type="AlphaFoldDB" id="A0AAD1BHR5"/>
<dbReference type="Pfam" id="PF04233">
    <property type="entry name" value="Phage_Mu_F"/>
    <property type="match status" value="1"/>
</dbReference>
<dbReference type="NCBIfam" id="TIGR01641">
    <property type="entry name" value="phageSPP1_gp7"/>
    <property type="match status" value="1"/>
</dbReference>
<feature type="domain" description="Phage head morphogenesis" evidence="1">
    <location>
        <begin position="24"/>
        <end position="116"/>
    </location>
</feature>
<dbReference type="Gene3D" id="3.40.1350.120">
    <property type="match status" value="1"/>
</dbReference>
<dbReference type="Proteomes" id="UP000067008">
    <property type="component" value="Chromosome 2"/>
</dbReference>
<dbReference type="EMBL" id="AP014925">
    <property type="protein sequence ID" value="BAR95383.1"/>
    <property type="molecule type" value="Genomic_DNA"/>
</dbReference>
<evidence type="ECO:0000313" key="3">
    <source>
        <dbReference type="Proteomes" id="UP000067008"/>
    </source>
</evidence>
<gene>
    <name evidence="2" type="ORF">PI172_0655</name>
</gene>
<dbReference type="InterPro" id="IPR006528">
    <property type="entry name" value="Phage_head_morphogenesis_dom"/>
</dbReference>
<evidence type="ECO:0000313" key="2">
    <source>
        <dbReference type="EMBL" id="BAR95383.1"/>
    </source>
</evidence>
<proteinExistence type="predicted"/>
<protein>
    <submittedName>
        <fullName evidence="2">Phage (Mu-like) virion morphogenesis protein</fullName>
    </submittedName>
</protein>
<organism evidence="2 3">
    <name type="scientific">Prevotella intermedia</name>
    <dbReference type="NCBI Taxonomy" id="28131"/>
    <lineage>
        <taxon>Bacteria</taxon>
        <taxon>Pseudomonadati</taxon>
        <taxon>Bacteroidota</taxon>
        <taxon>Bacteroidia</taxon>
        <taxon>Bacteroidales</taxon>
        <taxon>Prevotellaceae</taxon>
        <taxon>Prevotella</taxon>
    </lineage>
</organism>
<name>A0AAD1BHR5_PREIN</name>
<evidence type="ECO:0000259" key="1">
    <source>
        <dbReference type="Pfam" id="PF04233"/>
    </source>
</evidence>
<sequence>MKTFHELNEAFPSLLDEDGNRKSFEQFLNDVQSIDSTYNANYLRAEYNFVQASAQMAAKWESFMQDGDRYNLQYRTAGDDKVRPEHAALDRVTLPITDPFWEEYYPPNGWNCRCTVVQVRKSKYPVTPHDEAMALGEEATGKDTKGIFRFNAGLEQKSVPDYNPYTIRRCRDCDIAKGKLKLAFIPDNELCAACRLIRAQKHENIGAAERILKYDEKTWERTYVSPKDIGLVATQLERIAEATASNAERSKFNKEMRMCKVLADNGHDVEYLQGVNRPARQTYDIRFDKVKADLKCVTGGAGNIVKYAKKALTKQGGEAVVFEIPTHDAKYYAALTEARRKCTGRIFFYIADEMVLKELKI</sequence>